<dbReference type="FunFam" id="3.30.300.30:FF:000008">
    <property type="entry name" value="2,3-dihydroxybenzoate-AMP ligase"/>
    <property type="match status" value="1"/>
</dbReference>
<comment type="caution">
    <text evidence="5">The sequence shown here is derived from an EMBL/GenBank/DDBJ whole genome shotgun (WGS) entry which is preliminary data.</text>
</comment>
<keyword evidence="6" id="KW-1185">Reference proteome</keyword>
<evidence type="ECO:0000259" key="3">
    <source>
        <dbReference type="Pfam" id="PF00501"/>
    </source>
</evidence>
<dbReference type="Gene3D" id="3.30.300.30">
    <property type="match status" value="1"/>
</dbReference>
<sequence length="507" mass="54811">MLTHRDTLRRCASSYGRRIAIVGDAGDEWTYAELDRVTDALACGLAGLGLVPGERVMWLERNCVEYLIAYFATAKAGLVFSPLNYWLRGPEMEGLIDLVQPACLMAGAEYAEMLDGLAMPASVRSRVAVSGKATGWMPWSELLTTAGTIDRVPNDEHAQHEIIFTSGTTGQAKGVCRSQRKRIIDSIMSALAFEVTRNEHMVFFGPQFHIGGGSVPNQALVQGGKATIITFDTDRVGRAIADGATYLIGVPAHYNLLFESGALDGVDTASVRGCYVGGSVATEKLFEGITSHFPGTDLVHGYGSTESGPHTMALRGQEFLDHRGALGLPVPGNEVRVADPLGTDVPEGEVGELLVRSDTVMDHYLNRPDLTEAAFYADGWLRTGDLVSVDADGYYRLAGRAKEMIISGGENIYPKEIEDVLAEHDAIAEVAVIGIPDPLYEERAIAVVRLHAGQAATEDELRAFVRARLAGFKTPREVRFIEEFPRTPVGKIAKDQLSKAHGSVFSA</sequence>
<protein>
    <submittedName>
        <fullName evidence="5">Acyl--CoA ligase</fullName>
    </submittedName>
</protein>
<proteinExistence type="inferred from homology"/>
<dbReference type="InterPro" id="IPR045851">
    <property type="entry name" value="AMP-bd_C_sf"/>
</dbReference>
<evidence type="ECO:0000256" key="2">
    <source>
        <dbReference type="ARBA" id="ARBA00022598"/>
    </source>
</evidence>
<dbReference type="InterPro" id="IPR025110">
    <property type="entry name" value="AMP-bd_C"/>
</dbReference>
<dbReference type="PANTHER" id="PTHR43767">
    <property type="entry name" value="LONG-CHAIN-FATTY-ACID--COA LIGASE"/>
    <property type="match status" value="1"/>
</dbReference>
<name>A0A9X3MSD5_9ACTN</name>
<dbReference type="GO" id="GO:0016878">
    <property type="term" value="F:acid-thiol ligase activity"/>
    <property type="evidence" value="ECO:0007669"/>
    <property type="project" value="UniProtKB-ARBA"/>
</dbReference>
<evidence type="ECO:0000313" key="6">
    <source>
        <dbReference type="Proteomes" id="UP001149140"/>
    </source>
</evidence>
<evidence type="ECO:0000313" key="5">
    <source>
        <dbReference type="EMBL" id="MDA0160310.1"/>
    </source>
</evidence>
<dbReference type="InterPro" id="IPR020845">
    <property type="entry name" value="AMP-binding_CS"/>
</dbReference>
<feature type="domain" description="AMP-dependent synthetase/ligase" evidence="3">
    <location>
        <begin position="9"/>
        <end position="365"/>
    </location>
</feature>
<dbReference type="InterPro" id="IPR050237">
    <property type="entry name" value="ATP-dep_AMP-bd_enzyme"/>
</dbReference>
<dbReference type="SUPFAM" id="SSF56801">
    <property type="entry name" value="Acetyl-CoA synthetase-like"/>
    <property type="match status" value="1"/>
</dbReference>
<dbReference type="Pfam" id="PF13193">
    <property type="entry name" value="AMP-binding_C"/>
    <property type="match status" value="1"/>
</dbReference>
<organism evidence="5 6">
    <name type="scientific">Solirubrobacter ginsenosidimutans</name>
    <dbReference type="NCBI Taxonomy" id="490573"/>
    <lineage>
        <taxon>Bacteria</taxon>
        <taxon>Bacillati</taxon>
        <taxon>Actinomycetota</taxon>
        <taxon>Thermoleophilia</taxon>
        <taxon>Solirubrobacterales</taxon>
        <taxon>Solirubrobacteraceae</taxon>
        <taxon>Solirubrobacter</taxon>
    </lineage>
</organism>
<dbReference type="RefSeq" id="WP_270039088.1">
    <property type="nucleotide sequence ID" value="NZ_JAPDOD010000005.1"/>
</dbReference>
<evidence type="ECO:0000259" key="4">
    <source>
        <dbReference type="Pfam" id="PF13193"/>
    </source>
</evidence>
<dbReference type="InterPro" id="IPR042099">
    <property type="entry name" value="ANL_N_sf"/>
</dbReference>
<dbReference type="Pfam" id="PF00501">
    <property type="entry name" value="AMP-binding"/>
    <property type="match status" value="1"/>
</dbReference>
<accession>A0A9X3MSD5</accession>
<gene>
    <name evidence="5" type="ORF">OM076_08545</name>
</gene>
<comment type="similarity">
    <text evidence="1">Belongs to the ATP-dependent AMP-binding enzyme family.</text>
</comment>
<reference evidence="5" key="1">
    <citation type="submission" date="2022-10" db="EMBL/GenBank/DDBJ databases">
        <title>The WGS of Solirubrobacter ginsenosidimutans DSM 21036.</title>
        <authorList>
            <person name="Jiang Z."/>
        </authorList>
    </citation>
    <scope>NUCLEOTIDE SEQUENCE</scope>
    <source>
        <strain evidence="5">DSM 21036</strain>
    </source>
</reference>
<keyword evidence="2 5" id="KW-0436">Ligase</keyword>
<dbReference type="PROSITE" id="PS00455">
    <property type="entry name" value="AMP_BINDING"/>
    <property type="match status" value="1"/>
</dbReference>
<dbReference type="AlphaFoldDB" id="A0A9X3MSD5"/>
<dbReference type="InterPro" id="IPR000873">
    <property type="entry name" value="AMP-dep_synth/lig_dom"/>
</dbReference>
<evidence type="ECO:0000256" key="1">
    <source>
        <dbReference type="ARBA" id="ARBA00006432"/>
    </source>
</evidence>
<dbReference type="Proteomes" id="UP001149140">
    <property type="component" value="Unassembled WGS sequence"/>
</dbReference>
<feature type="domain" description="AMP-binding enzyme C-terminal" evidence="4">
    <location>
        <begin position="416"/>
        <end position="491"/>
    </location>
</feature>
<dbReference type="PANTHER" id="PTHR43767:SF1">
    <property type="entry name" value="NONRIBOSOMAL PEPTIDE SYNTHASE PES1 (EUROFUNG)-RELATED"/>
    <property type="match status" value="1"/>
</dbReference>
<dbReference type="EMBL" id="JAPDOD010000005">
    <property type="protein sequence ID" value="MDA0160310.1"/>
    <property type="molecule type" value="Genomic_DNA"/>
</dbReference>
<dbReference type="Gene3D" id="3.40.50.12780">
    <property type="entry name" value="N-terminal domain of ligase-like"/>
    <property type="match status" value="1"/>
</dbReference>